<dbReference type="Proteomes" id="UP001055453">
    <property type="component" value="Chromosome"/>
</dbReference>
<feature type="domain" description="Glycosyltransferase 2-like" evidence="1">
    <location>
        <begin position="8"/>
        <end position="42"/>
    </location>
</feature>
<proteinExistence type="predicted"/>
<evidence type="ECO:0000313" key="2">
    <source>
        <dbReference type="EMBL" id="BDI20060.1"/>
    </source>
</evidence>
<evidence type="ECO:0000313" key="3">
    <source>
        <dbReference type="Proteomes" id="UP001055453"/>
    </source>
</evidence>
<dbReference type="CDD" id="cd00761">
    <property type="entry name" value="Glyco_tranf_GTA_type"/>
    <property type="match status" value="1"/>
</dbReference>
<reference evidence="2" key="1">
    <citation type="submission" date="2022-04" db="EMBL/GenBank/DDBJ databases">
        <title>Complete genome sequence of a cyanobacterium, Nostoc sp. SO-36, isolated in Antarctica.</title>
        <authorList>
            <person name="Kanesaki Y."/>
            <person name="Effendi D."/>
            <person name="Sakamoto T."/>
            <person name="Ohtani S."/>
            <person name="Awai K."/>
        </authorList>
    </citation>
    <scope>NUCLEOTIDE SEQUENCE</scope>
    <source>
        <strain evidence="2">SO-36</strain>
    </source>
</reference>
<dbReference type="EMBL" id="AP025732">
    <property type="protein sequence ID" value="BDI20060.1"/>
    <property type="molecule type" value="Genomic_DNA"/>
</dbReference>
<organism evidence="2 3">
    <name type="scientific">Nostoc cf. commune SO-36</name>
    <dbReference type="NCBI Taxonomy" id="449208"/>
    <lineage>
        <taxon>Bacteria</taxon>
        <taxon>Bacillati</taxon>
        <taxon>Cyanobacteriota</taxon>
        <taxon>Cyanophyceae</taxon>
        <taxon>Nostocales</taxon>
        <taxon>Nostocaceae</taxon>
        <taxon>Nostoc</taxon>
    </lineage>
</organism>
<dbReference type="Gene3D" id="3.90.550.10">
    <property type="entry name" value="Spore Coat Polysaccharide Biosynthesis Protein SpsA, Chain A"/>
    <property type="match status" value="1"/>
</dbReference>
<dbReference type="Pfam" id="PF00535">
    <property type="entry name" value="Glycos_transf_2"/>
    <property type="match status" value="1"/>
</dbReference>
<sequence>MNDCPLISVVIPTYGREEPLQNSIVDVLKQDYPNFEVLVVDQTQNINQKFKPT</sequence>
<dbReference type="InterPro" id="IPR029044">
    <property type="entry name" value="Nucleotide-diphossugar_trans"/>
</dbReference>
<dbReference type="InterPro" id="IPR001173">
    <property type="entry name" value="Glyco_trans_2-like"/>
</dbReference>
<dbReference type="SUPFAM" id="SSF53448">
    <property type="entry name" value="Nucleotide-diphospho-sugar transferases"/>
    <property type="match status" value="1"/>
</dbReference>
<gene>
    <name evidence="2" type="ORF">ANSO36C_58620</name>
</gene>
<name>A0ABM7Z9Y5_NOSCO</name>
<evidence type="ECO:0000259" key="1">
    <source>
        <dbReference type="Pfam" id="PF00535"/>
    </source>
</evidence>
<accession>A0ABM7Z9Y5</accession>
<protein>
    <recommendedName>
        <fullName evidence="1">Glycosyltransferase 2-like domain-containing protein</fullName>
    </recommendedName>
</protein>
<keyword evidence="3" id="KW-1185">Reference proteome</keyword>